<evidence type="ECO:0000256" key="1">
    <source>
        <dbReference type="SAM" id="SignalP"/>
    </source>
</evidence>
<evidence type="ECO:0008006" key="4">
    <source>
        <dbReference type="Google" id="ProtNLM"/>
    </source>
</evidence>
<evidence type="ECO:0000313" key="2">
    <source>
        <dbReference type="EMBL" id="KAJ1361491.1"/>
    </source>
</evidence>
<protein>
    <recommendedName>
        <fullName evidence="4">Lipoprotein</fullName>
    </recommendedName>
</protein>
<sequence>MAKPAVNSLMLSLLATILTVLGCGVMPAGQVSTKTFTVSGFTLPIAMAYSTAADVQAQVPGIASSDGGFDVLERQARSAFLPDAIISGILSQLTVKVTYVPMNCQRIALKLSDTVKKDEPKRVVVRKHGDGSLCYNGNEWKSTL</sequence>
<feature type="signal peptide" evidence="1">
    <location>
        <begin position="1"/>
        <end position="22"/>
    </location>
</feature>
<keyword evidence="3" id="KW-1185">Reference proteome</keyword>
<accession>A0AAD5N3I8</accession>
<name>A0AAD5N3I8_PARTN</name>
<dbReference type="AlphaFoldDB" id="A0AAD5N3I8"/>
<dbReference type="Proteomes" id="UP001196413">
    <property type="component" value="Unassembled WGS sequence"/>
</dbReference>
<dbReference type="EMBL" id="JAHQIW010004210">
    <property type="protein sequence ID" value="KAJ1361491.1"/>
    <property type="molecule type" value="Genomic_DNA"/>
</dbReference>
<reference evidence="2" key="1">
    <citation type="submission" date="2021-06" db="EMBL/GenBank/DDBJ databases">
        <title>Parelaphostrongylus tenuis whole genome reference sequence.</title>
        <authorList>
            <person name="Garwood T.J."/>
            <person name="Larsen P.A."/>
            <person name="Fountain-Jones N.M."/>
            <person name="Garbe J.R."/>
            <person name="Macchietto M.G."/>
            <person name="Kania S.A."/>
            <person name="Gerhold R.W."/>
            <person name="Richards J.E."/>
            <person name="Wolf T.M."/>
        </authorList>
    </citation>
    <scope>NUCLEOTIDE SEQUENCE</scope>
    <source>
        <strain evidence="2">MNPRO001-30</strain>
        <tissue evidence="2">Meninges</tissue>
    </source>
</reference>
<organism evidence="2 3">
    <name type="scientific">Parelaphostrongylus tenuis</name>
    <name type="common">Meningeal worm</name>
    <dbReference type="NCBI Taxonomy" id="148309"/>
    <lineage>
        <taxon>Eukaryota</taxon>
        <taxon>Metazoa</taxon>
        <taxon>Ecdysozoa</taxon>
        <taxon>Nematoda</taxon>
        <taxon>Chromadorea</taxon>
        <taxon>Rhabditida</taxon>
        <taxon>Rhabditina</taxon>
        <taxon>Rhabditomorpha</taxon>
        <taxon>Strongyloidea</taxon>
        <taxon>Metastrongylidae</taxon>
        <taxon>Parelaphostrongylus</taxon>
    </lineage>
</organism>
<proteinExistence type="predicted"/>
<comment type="caution">
    <text evidence="2">The sequence shown here is derived from an EMBL/GenBank/DDBJ whole genome shotgun (WGS) entry which is preliminary data.</text>
</comment>
<gene>
    <name evidence="2" type="ORF">KIN20_020754</name>
</gene>
<evidence type="ECO:0000313" key="3">
    <source>
        <dbReference type="Proteomes" id="UP001196413"/>
    </source>
</evidence>
<dbReference type="PROSITE" id="PS51257">
    <property type="entry name" value="PROKAR_LIPOPROTEIN"/>
    <property type="match status" value="1"/>
</dbReference>
<feature type="chain" id="PRO_5041901243" description="Lipoprotein" evidence="1">
    <location>
        <begin position="23"/>
        <end position="144"/>
    </location>
</feature>
<keyword evidence="1" id="KW-0732">Signal</keyword>